<evidence type="ECO:0000256" key="11">
    <source>
        <dbReference type="RuleBase" id="RU000397"/>
    </source>
</evidence>
<dbReference type="NCBIfam" id="TIGR01534">
    <property type="entry name" value="GAPDH-I"/>
    <property type="match status" value="1"/>
</dbReference>
<evidence type="ECO:0000256" key="7">
    <source>
        <dbReference type="PIRSR" id="PIRSR000149-1"/>
    </source>
</evidence>
<evidence type="ECO:0000313" key="13">
    <source>
        <dbReference type="EMBL" id="KAF4239279.1"/>
    </source>
</evidence>
<keyword evidence="5" id="KW-0324">Glycolysis</keyword>
<dbReference type="Pfam" id="PF00044">
    <property type="entry name" value="Gp_dh_N"/>
    <property type="match status" value="1"/>
</dbReference>
<feature type="active site" description="Nucleophile" evidence="7">
    <location>
        <position position="174"/>
    </location>
</feature>
<dbReference type="GO" id="GO:0006096">
    <property type="term" value="P:glycolytic process"/>
    <property type="evidence" value="ECO:0007669"/>
    <property type="project" value="UniProtKB-UniPathway"/>
</dbReference>
<dbReference type="PANTHER" id="PTHR10836">
    <property type="entry name" value="GLYCERALDEHYDE 3-PHOSPHATE DEHYDROGENASE"/>
    <property type="match status" value="1"/>
</dbReference>
<keyword evidence="4" id="KW-0560">Oxidoreductase</keyword>
<keyword evidence="9" id="KW-0520">NAD</keyword>
<feature type="binding site" evidence="9">
    <location>
        <begin position="29"/>
        <end position="30"/>
    </location>
    <ligand>
        <name>NAD(+)</name>
        <dbReference type="ChEBI" id="CHEBI:57540"/>
    </ligand>
</feature>
<evidence type="ECO:0000256" key="6">
    <source>
        <dbReference type="ARBA" id="ARBA00052787"/>
    </source>
</evidence>
<keyword evidence="9" id="KW-0547">Nucleotide-binding</keyword>
<dbReference type="SUPFAM" id="SSF51735">
    <property type="entry name" value="NAD(P)-binding Rossmann-fold domains"/>
    <property type="match status" value="1"/>
</dbReference>
<dbReference type="CDD" id="cd18126">
    <property type="entry name" value="GAPDH_I_C"/>
    <property type="match status" value="1"/>
</dbReference>
<comment type="catalytic activity">
    <reaction evidence="6">
        <text>D-glyceraldehyde 3-phosphate + phosphate + NADP(+) = (2R)-3-phospho-glyceroyl phosphate + NADPH + H(+)</text>
        <dbReference type="Rhea" id="RHEA:10296"/>
        <dbReference type="ChEBI" id="CHEBI:15378"/>
        <dbReference type="ChEBI" id="CHEBI:43474"/>
        <dbReference type="ChEBI" id="CHEBI:57604"/>
        <dbReference type="ChEBI" id="CHEBI:57783"/>
        <dbReference type="ChEBI" id="CHEBI:58349"/>
        <dbReference type="ChEBI" id="CHEBI:59776"/>
        <dbReference type="EC" id="1.2.1.13"/>
    </reaction>
</comment>
<dbReference type="FunFam" id="3.30.360.10:FF:000002">
    <property type="entry name" value="Glyceraldehyde-3-phosphate dehydrogenase"/>
    <property type="match status" value="1"/>
</dbReference>
<dbReference type="GO" id="GO:0005829">
    <property type="term" value="C:cytosol"/>
    <property type="evidence" value="ECO:0007669"/>
    <property type="project" value="TreeGrafter"/>
</dbReference>
<gene>
    <name evidence="13" type="ORF">CNMCM6805_005938</name>
</gene>
<dbReference type="InterPro" id="IPR006424">
    <property type="entry name" value="Glyceraldehyde-3-P_DH_1"/>
</dbReference>
<evidence type="ECO:0000259" key="12">
    <source>
        <dbReference type="SMART" id="SM00846"/>
    </source>
</evidence>
<proteinExistence type="inferred from homology"/>
<dbReference type="InterPro" id="IPR020829">
    <property type="entry name" value="GlycerAld_3-P_DH_cat"/>
</dbReference>
<evidence type="ECO:0000256" key="2">
    <source>
        <dbReference type="ARBA" id="ARBA00005215"/>
    </source>
</evidence>
<feature type="binding site" evidence="8">
    <location>
        <position position="256"/>
    </location>
    <ligand>
        <name>D-glyceraldehyde 3-phosphate</name>
        <dbReference type="ChEBI" id="CHEBI:59776"/>
    </ligand>
</feature>
<dbReference type="GO" id="GO:0050661">
    <property type="term" value="F:NADP binding"/>
    <property type="evidence" value="ECO:0007669"/>
    <property type="project" value="InterPro"/>
</dbReference>
<evidence type="ECO:0000256" key="5">
    <source>
        <dbReference type="ARBA" id="ARBA00023152"/>
    </source>
</evidence>
<feature type="binding site" evidence="8">
    <location>
        <position position="204"/>
    </location>
    <ligand>
        <name>D-glyceraldehyde 3-phosphate</name>
        <dbReference type="ChEBI" id="CHEBI:59776"/>
    </ligand>
</feature>
<dbReference type="SMART" id="SM00846">
    <property type="entry name" value="Gp_dh_N"/>
    <property type="match status" value="1"/>
</dbReference>
<evidence type="ECO:0000256" key="10">
    <source>
        <dbReference type="PIRSR" id="PIRSR000149-4"/>
    </source>
</evidence>
<sequence length="361" mass="39074">MAPSINDFPHSTPSHQSPVCKIGINGFGRIGRNVLRAALRRPDLQIVAINHTCTTIDDLIHLIRYDSSMGNLPPTIPIHALSDTLLSINGHKIALTSERTLSNLNWAALGAEYVIECTGKFTKHAQALEHITLAHAKRVIISAPSADAPTYVYGVNSDEYTADEGRRVISCASCTTNCVTPVLKVLQGQFGIAQGFLTTVHAATRSQSVLDGYSKKNRRLGRSVFDNIIPTTTGAAKAIATVLPELSGKVTGVSIRVPTPNVSMIDLTVSTEKPTSLAEILAVFRRAAKSELAGVLAVSDEELVSSDYLGNPHSAVIDAPACLELNPQFFKIMAWYDNEWGYSNRLLDLAKHVASQELEHR</sequence>
<dbReference type="Pfam" id="PF02800">
    <property type="entry name" value="Gp_dh_C"/>
    <property type="match status" value="1"/>
</dbReference>
<feature type="site" description="Activates thiol group during catalysis" evidence="10">
    <location>
        <position position="201"/>
    </location>
</feature>
<dbReference type="CDD" id="cd05214">
    <property type="entry name" value="GAPDH_I_N"/>
    <property type="match status" value="1"/>
</dbReference>
<reference evidence="13" key="2">
    <citation type="submission" date="2020-04" db="EMBL/GenBank/DDBJ databases">
        <authorList>
            <person name="Santos R.A.C."/>
            <person name="Steenwyk J.L."/>
            <person name="Rivero-Menendez O."/>
            <person name="Mead M.E."/>
            <person name="Silva L.P."/>
            <person name="Bastos R.W."/>
            <person name="Alastruey-Izquierdo A."/>
            <person name="Goldman G.H."/>
            <person name="Rokas A."/>
        </authorList>
    </citation>
    <scope>NUCLEOTIDE SEQUENCE</scope>
    <source>
        <strain evidence="13">CNM-CM6805</strain>
    </source>
</reference>
<dbReference type="Gene3D" id="3.40.50.720">
    <property type="entry name" value="NAD(P)-binding Rossmann-like Domain"/>
    <property type="match status" value="1"/>
</dbReference>
<dbReference type="Gene3D" id="3.30.360.10">
    <property type="entry name" value="Dihydrodipicolinate Reductase, domain 2"/>
    <property type="match status" value="1"/>
</dbReference>
<feature type="binding site" evidence="8">
    <location>
        <begin position="233"/>
        <end position="234"/>
    </location>
    <ligand>
        <name>D-glyceraldehyde 3-phosphate</name>
        <dbReference type="ChEBI" id="CHEBI:59776"/>
    </ligand>
</feature>
<evidence type="ECO:0000256" key="4">
    <source>
        <dbReference type="ARBA" id="ARBA00023002"/>
    </source>
</evidence>
<dbReference type="InterPro" id="IPR020831">
    <property type="entry name" value="GlycerAld/Erythrose_P_DH"/>
</dbReference>
<dbReference type="InterPro" id="IPR020828">
    <property type="entry name" value="GlycerAld_3-P_DH_NAD(P)-bd"/>
</dbReference>
<dbReference type="GO" id="GO:0047100">
    <property type="term" value="F:glyceraldehyde-3-phosphate dehydrogenase (NADP+) (phosphorylating) activity"/>
    <property type="evidence" value="ECO:0007669"/>
    <property type="project" value="UniProtKB-EC"/>
</dbReference>
<dbReference type="InterPro" id="IPR036291">
    <property type="entry name" value="NAD(P)-bd_dom_sf"/>
</dbReference>
<comment type="pathway">
    <text evidence="1">Carbohydrate degradation; glycolysis; pyruvate from D-glyceraldehyde 3-phosphate: step 1/5.</text>
</comment>
<feature type="binding site" evidence="9">
    <location>
        <position position="142"/>
    </location>
    <ligand>
        <name>NAD(+)</name>
        <dbReference type="ChEBI" id="CHEBI:57540"/>
    </ligand>
</feature>
<protein>
    <recommendedName>
        <fullName evidence="12">Glyceraldehyde 3-phosphate dehydrogenase NAD(P) binding domain-containing protein</fullName>
    </recommendedName>
</protein>
<evidence type="ECO:0000256" key="9">
    <source>
        <dbReference type="PIRSR" id="PIRSR000149-3"/>
    </source>
</evidence>
<comment type="caution">
    <text evidence="13">The sequence shown here is derived from an EMBL/GenBank/DDBJ whole genome shotgun (WGS) entry which is preliminary data.</text>
</comment>
<accession>A0A8H4H9R3</accession>
<dbReference type="EMBL" id="JAAAPX010000033">
    <property type="protein sequence ID" value="KAF4239279.1"/>
    <property type="molecule type" value="Genomic_DNA"/>
</dbReference>
<evidence type="ECO:0000256" key="8">
    <source>
        <dbReference type="PIRSR" id="PIRSR000149-2"/>
    </source>
</evidence>
<feature type="domain" description="Glyceraldehyde 3-phosphate dehydrogenase NAD(P) binding" evidence="12">
    <location>
        <begin position="20"/>
        <end position="174"/>
    </location>
</feature>
<organism evidence="13 14">
    <name type="scientific">Aspergillus fumigatiaffinis</name>
    <dbReference type="NCBI Taxonomy" id="340414"/>
    <lineage>
        <taxon>Eukaryota</taxon>
        <taxon>Fungi</taxon>
        <taxon>Dikarya</taxon>
        <taxon>Ascomycota</taxon>
        <taxon>Pezizomycotina</taxon>
        <taxon>Eurotiomycetes</taxon>
        <taxon>Eurotiomycetidae</taxon>
        <taxon>Eurotiales</taxon>
        <taxon>Aspergillaceae</taxon>
        <taxon>Aspergillus</taxon>
        <taxon>Aspergillus subgen. Fumigati</taxon>
    </lineage>
</organism>
<dbReference type="PIRSF" id="PIRSF000149">
    <property type="entry name" value="GAP_DH"/>
    <property type="match status" value="1"/>
</dbReference>
<feature type="binding site" evidence="9">
    <location>
        <position position="99"/>
    </location>
    <ligand>
        <name>NAD(+)</name>
        <dbReference type="ChEBI" id="CHEBI:57540"/>
    </ligand>
</feature>
<dbReference type="PANTHER" id="PTHR10836:SF134">
    <property type="entry name" value="GLYCERALDEHYDE-3-PHOSPHATE DEHYDROGENASE (PHOSPHORYLATING)"/>
    <property type="match status" value="1"/>
</dbReference>
<evidence type="ECO:0000256" key="3">
    <source>
        <dbReference type="ARBA" id="ARBA00007406"/>
    </source>
</evidence>
<dbReference type="Proteomes" id="UP000653565">
    <property type="component" value="Unassembled WGS sequence"/>
</dbReference>
<feature type="binding site" evidence="9">
    <location>
        <position position="338"/>
    </location>
    <ligand>
        <name>NAD(+)</name>
        <dbReference type="ChEBI" id="CHEBI:57540"/>
    </ligand>
</feature>
<dbReference type="GO" id="GO:0006006">
    <property type="term" value="P:glucose metabolic process"/>
    <property type="evidence" value="ECO:0007669"/>
    <property type="project" value="InterPro"/>
</dbReference>
<dbReference type="GO" id="GO:0051287">
    <property type="term" value="F:NAD binding"/>
    <property type="evidence" value="ECO:0007669"/>
    <property type="project" value="InterPro"/>
</dbReference>
<reference evidence="13" key="1">
    <citation type="journal article" date="2020" name="bioRxiv">
        <title>Genomic and phenotypic heterogeneity of clinical isolates of the human pathogens Aspergillus fumigatus, Aspergillus lentulus and Aspergillus fumigatiaffinis.</title>
        <authorList>
            <person name="dos Santos R.A.C."/>
            <person name="Steenwyk J.L."/>
            <person name="Rivero-Menendez O."/>
            <person name="Mead M.E."/>
            <person name="Silva L.P."/>
            <person name="Bastos R.W."/>
            <person name="Alastruey-Izquierdo A."/>
            <person name="Goldman G.H."/>
            <person name="Rokas A."/>
        </authorList>
    </citation>
    <scope>NUCLEOTIDE SEQUENCE</scope>
    <source>
        <strain evidence="13">CNM-CM6805</strain>
    </source>
</reference>
<comment type="pathway">
    <text evidence="2">Carbohydrate biosynthesis; Calvin cycle.</text>
</comment>
<dbReference type="PRINTS" id="PR00078">
    <property type="entry name" value="G3PDHDRGNASE"/>
</dbReference>
<dbReference type="SUPFAM" id="SSF55347">
    <property type="entry name" value="Glyceraldehyde-3-phosphate dehydrogenase-like, C-terminal domain"/>
    <property type="match status" value="1"/>
</dbReference>
<dbReference type="GO" id="GO:0004365">
    <property type="term" value="F:glyceraldehyde-3-phosphate dehydrogenase (NAD+) (phosphorylating) activity"/>
    <property type="evidence" value="ECO:0007669"/>
    <property type="project" value="TreeGrafter"/>
</dbReference>
<keyword evidence="14" id="KW-1185">Reference proteome</keyword>
<feature type="binding site" evidence="8">
    <location>
        <begin position="173"/>
        <end position="175"/>
    </location>
    <ligand>
        <name>D-glyceraldehyde 3-phosphate</name>
        <dbReference type="ChEBI" id="CHEBI:59776"/>
    </ligand>
</feature>
<dbReference type="UniPathway" id="UPA00109">
    <property type="reaction ID" value="UER00184"/>
</dbReference>
<name>A0A8H4H9R3_9EURO</name>
<evidence type="ECO:0000256" key="1">
    <source>
        <dbReference type="ARBA" id="ARBA00004869"/>
    </source>
</evidence>
<dbReference type="AlphaFoldDB" id="A0A8H4H9R3"/>
<evidence type="ECO:0000313" key="14">
    <source>
        <dbReference type="Proteomes" id="UP000653565"/>
    </source>
</evidence>
<comment type="similarity">
    <text evidence="3 11">Belongs to the glyceraldehyde-3-phosphate dehydrogenase family.</text>
</comment>
<dbReference type="FunFam" id="3.40.50.720:FF:000001">
    <property type="entry name" value="Glyceraldehyde-3-phosphate dehydrogenase"/>
    <property type="match status" value="1"/>
</dbReference>